<evidence type="ECO:0000256" key="1">
    <source>
        <dbReference type="ARBA" id="ARBA00006383"/>
    </source>
</evidence>
<evidence type="ECO:0000256" key="2">
    <source>
        <dbReference type="ARBA" id="ARBA00012882"/>
    </source>
</evidence>
<dbReference type="Pfam" id="PF02522">
    <property type="entry name" value="Antibiotic_NAT"/>
    <property type="match status" value="1"/>
</dbReference>
<name>A0A0H1RDU8_9HYPH</name>
<evidence type="ECO:0000256" key="4">
    <source>
        <dbReference type="ARBA" id="ARBA00023315"/>
    </source>
</evidence>
<dbReference type="SUPFAM" id="SSF110710">
    <property type="entry name" value="TTHA0583/YokD-like"/>
    <property type="match status" value="1"/>
</dbReference>
<evidence type="ECO:0000313" key="7">
    <source>
        <dbReference type="Proteomes" id="UP000035489"/>
    </source>
</evidence>
<evidence type="ECO:0000256" key="3">
    <source>
        <dbReference type="ARBA" id="ARBA00022679"/>
    </source>
</evidence>
<dbReference type="PANTHER" id="PTHR11104:SF0">
    <property type="entry name" value="SPBETA PROPHAGE-DERIVED AMINOGLYCOSIDE N(3')-ACETYLTRANSFERASE-LIKE PROTEIN YOKD"/>
    <property type="match status" value="1"/>
</dbReference>
<keyword evidence="3 5" id="KW-0808">Transferase</keyword>
<dbReference type="RefSeq" id="WP_047188554.1">
    <property type="nucleotide sequence ID" value="NZ_LCYG01000020.1"/>
</dbReference>
<dbReference type="InterPro" id="IPR003679">
    <property type="entry name" value="Amioglycoside_AcTrfase"/>
</dbReference>
<dbReference type="PANTHER" id="PTHR11104">
    <property type="entry name" value="AMINOGLYCOSIDE N3-ACETYLTRANSFERASE"/>
    <property type="match status" value="1"/>
</dbReference>
<dbReference type="PATRIC" id="fig|1225564.3.peg.2268"/>
<dbReference type="EC" id="2.3.1.-" evidence="5"/>
<evidence type="ECO:0000256" key="5">
    <source>
        <dbReference type="RuleBase" id="RU365031"/>
    </source>
</evidence>
<comment type="similarity">
    <text evidence="1 5">Belongs to the antibiotic N-acetyltransferase family.</text>
</comment>
<gene>
    <name evidence="6" type="ORF">AA309_08345</name>
</gene>
<evidence type="ECO:0000313" key="6">
    <source>
        <dbReference type="EMBL" id="KLK93350.1"/>
    </source>
</evidence>
<dbReference type="GO" id="GO:0046677">
    <property type="term" value="P:response to antibiotic"/>
    <property type="evidence" value="ECO:0007669"/>
    <property type="project" value="UniProtKB-KW"/>
</dbReference>
<dbReference type="EMBL" id="LCYG01000020">
    <property type="protein sequence ID" value="KLK93350.1"/>
    <property type="molecule type" value="Genomic_DNA"/>
</dbReference>
<keyword evidence="7" id="KW-1185">Reference proteome</keyword>
<dbReference type="InterPro" id="IPR028345">
    <property type="entry name" value="Antibiotic_NAT-like"/>
</dbReference>
<keyword evidence="5" id="KW-0046">Antibiotic resistance</keyword>
<comment type="caution">
    <text evidence="6">The sequence shown here is derived from an EMBL/GenBank/DDBJ whole genome shotgun (WGS) entry which is preliminary data.</text>
</comment>
<dbReference type="Proteomes" id="UP000035489">
    <property type="component" value="Unassembled WGS sequence"/>
</dbReference>
<protein>
    <recommendedName>
        <fullName evidence="2 5">Aminoglycoside N(3)-acetyltransferase</fullName>
        <ecNumber evidence="5">2.3.1.-</ecNumber>
    </recommendedName>
</protein>
<organism evidence="6 7">
    <name type="scientific">Microvirga vignae</name>
    <dbReference type="NCBI Taxonomy" id="1225564"/>
    <lineage>
        <taxon>Bacteria</taxon>
        <taxon>Pseudomonadati</taxon>
        <taxon>Pseudomonadota</taxon>
        <taxon>Alphaproteobacteria</taxon>
        <taxon>Hyphomicrobiales</taxon>
        <taxon>Methylobacteriaceae</taxon>
        <taxon>Microvirga</taxon>
    </lineage>
</organism>
<keyword evidence="4 5" id="KW-0012">Acyltransferase</keyword>
<sequence>MMAFTGRVRSAVINFLPRRALNALKKIIRRRRNQRLRRERCNLTSEELSAVLTRLGVVKGGVVFVHSASDWFEGLEGGVMALLEVLREVVGEKGTIMMPAFSSTGFTRDYLLNEKFDLRRTPSQMGLLTEVFRRIPGVQRSLHPSHSVCAQGPLAEWLTQEHGRTELPFDESSPLGRLVEQRGQVLLLGVDLSVLTLVHVAEDELGAKFPVRVYLPGTLEVSVVTGAGELKVRTRVHDPDVSCKRNIAQLEGELLRRGIMQKSSIGAIPLHLLDAKRANDLLLEKAASGWTIYN</sequence>
<accession>A0A0H1RDU8</accession>
<comment type="catalytic activity">
    <reaction evidence="5">
        <text>a 2-deoxystreptamine antibiotic + acetyl-CoA = an N(3)-acetyl-2-deoxystreptamine antibiotic + CoA + H(+)</text>
        <dbReference type="Rhea" id="RHEA:12665"/>
        <dbReference type="ChEBI" id="CHEBI:15378"/>
        <dbReference type="ChEBI" id="CHEBI:57287"/>
        <dbReference type="ChEBI" id="CHEBI:57288"/>
        <dbReference type="ChEBI" id="CHEBI:57921"/>
        <dbReference type="ChEBI" id="CHEBI:77452"/>
        <dbReference type="EC" id="2.3.1.81"/>
    </reaction>
</comment>
<proteinExistence type="inferred from homology"/>
<dbReference type="OrthoDB" id="7330654at2"/>
<dbReference type="GO" id="GO:0046353">
    <property type="term" value="F:aminoglycoside 3-N-acetyltransferase activity"/>
    <property type="evidence" value="ECO:0007669"/>
    <property type="project" value="UniProtKB-EC"/>
</dbReference>
<reference evidence="6 7" key="1">
    <citation type="submission" date="2015-05" db="EMBL/GenBank/DDBJ databases">
        <title>Draft genome sequence of Microvirga vignae strain BR3299, a novel nitrogen fixing bacteria isolated from Brazil semi-aired region.</title>
        <authorList>
            <person name="Zilli J.E."/>
            <person name="Passos S.R."/>
            <person name="Leite J."/>
            <person name="Baldani J.I."/>
            <person name="Xavier G.R."/>
            <person name="Rumjaneck N.G."/>
            <person name="Simoes-Araujo J.L."/>
        </authorList>
    </citation>
    <scope>NUCLEOTIDE SEQUENCE [LARGE SCALE GENOMIC DNA]</scope>
    <source>
        <strain evidence="6 7">BR3299</strain>
    </source>
</reference>
<dbReference type="STRING" id="1225564.AA309_08345"/>
<dbReference type="AlphaFoldDB" id="A0A0H1RDU8"/>